<dbReference type="InterPro" id="IPR036291">
    <property type="entry name" value="NAD(P)-bd_dom_sf"/>
</dbReference>
<keyword evidence="6" id="KW-0443">Lipid metabolism</keyword>
<comment type="pathway">
    <text evidence="1">Lipid metabolism; fatty acid biosynthesis.</text>
</comment>
<organism evidence="9 10">
    <name type="scientific">Neorhodopirellula lusitana</name>
    <dbReference type="NCBI Taxonomy" id="445327"/>
    <lineage>
        <taxon>Bacteria</taxon>
        <taxon>Pseudomonadati</taxon>
        <taxon>Planctomycetota</taxon>
        <taxon>Planctomycetia</taxon>
        <taxon>Pirellulales</taxon>
        <taxon>Pirellulaceae</taxon>
        <taxon>Neorhodopirellula</taxon>
    </lineage>
</organism>
<keyword evidence="3 8" id="KW-0444">Lipid biosynthesis</keyword>
<evidence type="ECO:0000256" key="6">
    <source>
        <dbReference type="ARBA" id="ARBA00023098"/>
    </source>
</evidence>
<keyword evidence="8" id="KW-0520">NAD</keyword>
<dbReference type="Gene3D" id="3.40.50.720">
    <property type="entry name" value="NAD(P)-binding Rossmann-like Domain"/>
    <property type="match status" value="1"/>
</dbReference>
<keyword evidence="4" id="KW-0276">Fatty acid metabolism</keyword>
<name>A0ABY1PX07_9BACT</name>
<accession>A0ABY1PX07</accession>
<dbReference type="SUPFAM" id="SSF51735">
    <property type="entry name" value="NAD(P)-binding Rossmann-fold domains"/>
    <property type="match status" value="1"/>
</dbReference>
<gene>
    <name evidence="9" type="ORF">SAMN06265222_103103</name>
</gene>
<dbReference type="PIRSF" id="PIRSF000094">
    <property type="entry name" value="Enoyl-ACP_rdct"/>
    <property type="match status" value="1"/>
</dbReference>
<protein>
    <recommendedName>
        <fullName evidence="8">Enoyl-[acyl-carrier-protein] reductase [NADH]</fullName>
        <ecNumber evidence="8">1.3.1.9</ecNumber>
    </recommendedName>
</protein>
<dbReference type="Pfam" id="PF13561">
    <property type="entry name" value="adh_short_C2"/>
    <property type="match status" value="1"/>
</dbReference>
<dbReference type="PANTHER" id="PTHR43159:SF2">
    <property type="entry name" value="ENOYL-[ACYL-CARRIER-PROTEIN] REDUCTASE [NADH], CHLOROPLASTIC"/>
    <property type="match status" value="1"/>
</dbReference>
<comment type="catalytic activity">
    <reaction evidence="8">
        <text>a 2,3-saturated acyl-[ACP] + NAD(+) = a (2E)-enoyl-[ACP] + NADH + H(+)</text>
        <dbReference type="Rhea" id="RHEA:10240"/>
        <dbReference type="Rhea" id="RHEA-COMP:9925"/>
        <dbReference type="Rhea" id="RHEA-COMP:9926"/>
        <dbReference type="ChEBI" id="CHEBI:15378"/>
        <dbReference type="ChEBI" id="CHEBI:57540"/>
        <dbReference type="ChEBI" id="CHEBI:57945"/>
        <dbReference type="ChEBI" id="CHEBI:78784"/>
        <dbReference type="ChEBI" id="CHEBI:78785"/>
        <dbReference type="EC" id="1.3.1.9"/>
    </reaction>
</comment>
<evidence type="ECO:0000313" key="10">
    <source>
        <dbReference type="Proteomes" id="UP001158067"/>
    </source>
</evidence>
<proteinExistence type="inferred from homology"/>
<evidence type="ECO:0000256" key="3">
    <source>
        <dbReference type="ARBA" id="ARBA00022516"/>
    </source>
</evidence>
<reference evidence="9 10" key="1">
    <citation type="submission" date="2017-05" db="EMBL/GenBank/DDBJ databases">
        <authorList>
            <person name="Varghese N."/>
            <person name="Submissions S."/>
        </authorList>
    </citation>
    <scope>NUCLEOTIDE SEQUENCE [LARGE SCALE GENOMIC DNA]</scope>
    <source>
        <strain evidence="9 10">DSM 25457</strain>
    </source>
</reference>
<evidence type="ECO:0000256" key="4">
    <source>
        <dbReference type="ARBA" id="ARBA00022832"/>
    </source>
</evidence>
<keyword evidence="10" id="KW-1185">Reference proteome</keyword>
<keyword evidence="7 8" id="KW-0275">Fatty acid biosynthesis</keyword>
<comment type="similarity">
    <text evidence="2 8">Belongs to the short-chain dehydrogenases/reductases (SDR) family. FabI subfamily.</text>
</comment>
<dbReference type="InterPro" id="IPR014358">
    <property type="entry name" value="Enoyl-ACP_Rdtase_NADH"/>
</dbReference>
<evidence type="ECO:0000256" key="8">
    <source>
        <dbReference type="PIRNR" id="PIRNR000094"/>
    </source>
</evidence>
<comment type="caution">
    <text evidence="9">The sequence shown here is derived from an EMBL/GenBank/DDBJ whole genome shotgun (WGS) entry which is preliminary data.</text>
</comment>
<evidence type="ECO:0000256" key="2">
    <source>
        <dbReference type="ARBA" id="ARBA00009233"/>
    </source>
</evidence>
<evidence type="ECO:0000256" key="7">
    <source>
        <dbReference type="ARBA" id="ARBA00023160"/>
    </source>
</evidence>
<evidence type="ECO:0000256" key="1">
    <source>
        <dbReference type="ARBA" id="ARBA00005194"/>
    </source>
</evidence>
<dbReference type="PANTHER" id="PTHR43159">
    <property type="entry name" value="ENOYL-[ACYL-CARRIER-PROTEIN] REDUCTASE"/>
    <property type="match status" value="1"/>
</dbReference>
<dbReference type="Proteomes" id="UP001158067">
    <property type="component" value="Unassembled WGS sequence"/>
</dbReference>
<evidence type="ECO:0000256" key="5">
    <source>
        <dbReference type="ARBA" id="ARBA00023002"/>
    </source>
</evidence>
<dbReference type="EMBL" id="FXUG01000003">
    <property type="protein sequence ID" value="SMP50485.1"/>
    <property type="molecule type" value="Genomic_DNA"/>
</dbReference>
<dbReference type="EC" id="1.3.1.9" evidence="8"/>
<keyword evidence="5 8" id="KW-0560">Oxidoreductase</keyword>
<evidence type="ECO:0000313" key="9">
    <source>
        <dbReference type="EMBL" id="SMP50485.1"/>
    </source>
</evidence>
<dbReference type="InterPro" id="IPR002347">
    <property type="entry name" value="SDR_fam"/>
</dbReference>
<sequence length="287" mass="30661">MSDTNANPTPPDPAKQEAADFLQVAGKTFLVMGVANRKSVAWAIAQQIEQGGGEVIYTVRSDARQETTAKLLKNRRVIVCDVEQQTQIDQLAETLAQDQVKLSGLVHAIAFADYSEGMRPFHETTRKQFLQAIDISAFSLIAVCNAVREILTKDASVVTIGISTTRMASESYGFMAPIKAALESSLAFLTKSFSRFSEVRFNAVAAGLLKTSASAGIPGYVDSYLYAEKVIPRGRALATEEVASTATFLLSPRSSGITSQAIVVDAGMSTNYFDAAVVGAVTDASVD</sequence>